<evidence type="ECO:0000256" key="1">
    <source>
        <dbReference type="SAM" id="MobiDB-lite"/>
    </source>
</evidence>
<proteinExistence type="predicted"/>
<feature type="compositionally biased region" description="Basic and acidic residues" evidence="1">
    <location>
        <begin position="1474"/>
        <end position="1483"/>
    </location>
</feature>
<sequence>MPHRPDSEPRPARRDHPVDDAARLLRDPGSRWRGVLRLADALDSGADPDAVWAAAGTALPGDLDGPAEAVLALARVHERCGARTDGRPWPAWRTADLPVPVQVAWLRAELHAAPAEALRREPPGELLYQAARQTDTARTRLPEPLVAALAESGDPVLAAEALRCVREGLRTGLLAPAPARRHTVRLLRAGAPGVVADALRELCEPWAMLEPLSAGLLTGLLAGGPHGHEVAAAALTAAARHGHGDLVRRAVTDPDLPPGARRRALELLGDLAERDDIAPLVDLAATDPPLWGRAALTCLSGLHRRGHFPPPETAPTVVALALADHSIPPREAATVLYTCRRRAWGPLNEAAPDDPSWPRRLDLLLALAEQGTADLPVGAFVTRLLPSAAAPAPFLNAVRALRHQDAEEAVLALLPTAPAPALRALETMGGERTARALAEGLGLADERDGEGSLPRDPAAGDAGTAARAETGADGGAGEDENSAPGPADPPAETGIAVPLRPVRHEALTLLWRLTDTPERRRTLLSRLDPHDLPSGVMADLGAPDPAELAVLAARLDPDDPVGSLHTVAAHGDATPHAVLSDLLLRVVGDVAAAREPDAGPWPLGEGGSPEEPNVPQKVVDALSDLGRRLHARGRIRPVSLLDAADGRAAGRAFTASLALDLVERPDLTDNELVVLLELLTRVPFPGTRPRVHRLLRHRDPHVRKHAIALVAGRPTDEEDDASDVGDGARALSASLVALTSAPDIQTVRQAVSALGRARARWASGAIAACLDHANMNIRKTAARALVEAGTPSAVPALLRHLGRSDNPGLRAELLRALGAVLGETRTATVLAAAEGCAKQARRRLLRSLDGLLPLHTCAALADQGSPTARDLLVLVDAGDVRLADGVPEDLAAAMSAHEVTSAAGATSGQGHANAAADADVEALLQRGWDAKVALRLAARPEPPDPERLRRLRPRLAEFLRLAESGPTARVLRLALSACPAPRSEGERRLLARHAPTLVDGLADLAAASGGSHRVSTEIPSGPGEPGAVLVDELVDGLVRALEEAAPMLAADEAFAVVERLRALPLGAVDGRRALRSLRVLGAVPIRSDLDRALAAARSGPDPWAAETAVLREAFGIGTEEGRSDALPPHEAHAPGADDWYHALRAAVRSATDLADLRGTDLAAMADTDVRTETTDEPDTTGRTGATQRSNTTHGPGTTTEAGATGGIGTRRRLAALVEVYATAEPQARPLLVDWMCALQPLGAPPWTIGEDDRALPAPRPRAVRDDDLDQPLSLALRERLLALLRDPGHQRHDGAALRLAKWPDPRVRREVLDAYLRGHVMLSFGFDLRDTLTDALATADPRVWRAKEIRAERLLHVAAYLTQEALLPLVPLLLEWWEDGSAALRPDVVNLLHRVPADVLAGHLRERVESGGHGWLDLLRGRPLLRTAWLTRTVDRLRAQGRTDLADDLVLVDGPVCPPGTAARRADAVLRTLRERRPPRARPEPPGSPRADLLRLAGTSDPEMARRALRALVEDHRGPGPDTDPVLVDLLTDLMERSRPKVRLYAYRAARELLDRDTHLRLTVLLLDDPRPDVVRMAARTLCHARWEAAIPEVVGLLTHAHAVVRSTAAQGLTDLGAAAVPALRYAADHARPDRRGTYAEVLARIEADHD</sequence>
<dbReference type="Pfam" id="PF13646">
    <property type="entry name" value="HEAT_2"/>
    <property type="match status" value="2"/>
</dbReference>
<name>A0ABU2MEV2_9ACTN</name>
<dbReference type="Proteomes" id="UP001183390">
    <property type="component" value="Unassembled WGS sequence"/>
</dbReference>
<keyword evidence="3" id="KW-1185">Reference proteome</keyword>
<accession>A0ABU2MEV2</accession>
<feature type="compositionally biased region" description="Low complexity" evidence="1">
    <location>
        <begin position="1188"/>
        <end position="1202"/>
    </location>
</feature>
<comment type="caution">
    <text evidence="2">The sequence shown here is derived from an EMBL/GenBank/DDBJ whole genome shotgun (WGS) entry which is preliminary data.</text>
</comment>
<organism evidence="2 3">
    <name type="scientific">Nocardiopsis lambiniae</name>
    <dbReference type="NCBI Taxonomy" id="3075539"/>
    <lineage>
        <taxon>Bacteria</taxon>
        <taxon>Bacillati</taxon>
        <taxon>Actinomycetota</taxon>
        <taxon>Actinomycetes</taxon>
        <taxon>Streptosporangiales</taxon>
        <taxon>Nocardiopsidaceae</taxon>
        <taxon>Nocardiopsis</taxon>
    </lineage>
</organism>
<dbReference type="InterPro" id="IPR011989">
    <property type="entry name" value="ARM-like"/>
</dbReference>
<reference evidence="3" key="1">
    <citation type="submission" date="2023-07" db="EMBL/GenBank/DDBJ databases">
        <title>30 novel species of actinomycetes from the DSMZ collection.</title>
        <authorList>
            <person name="Nouioui I."/>
        </authorList>
    </citation>
    <scope>NUCLEOTIDE SEQUENCE [LARGE SCALE GENOMIC DNA]</scope>
    <source>
        <strain evidence="3">DSM 44743</strain>
    </source>
</reference>
<dbReference type="SMART" id="SM00567">
    <property type="entry name" value="EZ_HEAT"/>
    <property type="match status" value="7"/>
</dbReference>
<dbReference type="InterPro" id="IPR004155">
    <property type="entry name" value="PBS_lyase_HEAT"/>
</dbReference>
<dbReference type="RefSeq" id="WP_311513768.1">
    <property type="nucleotide sequence ID" value="NZ_JAVREP010000020.1"/>
</dbReference>
<gene>
    <name evidence="2" type="ORF">RM479_22630</name>
</gene>
<dbReference type="InterPro" id="IPR016024">
    <property type="entry name" value="ARM-type_fold"/>
</dbReference>
<protein>
    <submittedName>
        <fullName evidence="2">HEAT repeat domain-containing protein</fullName>
    </submittedName>
</protein>
<evidence type="ECO:0000313" key="3">
    <source>
        <dbReference type="Proteomes" id="UP001183390"/>
    </source>
</evidence>
<dbReference type="SUPFAM" id="SSF48371">
    <property type="entry name" value="ARM repeat"/>
    <property type="match status" value="2"/>
</dbReference>
<dbReference type="Gene3D" id="1.25.10.10">
    <property type="entry name" value="Leucine-rich Repeat Variant"/>
    <property type="match status" value="2"/>
</dbReference>
<feature type="region of interest" description="Disordered" evidence="1">
    <location>
        <begin position="443"/>
        <end position="499"/>
    </location>
</feature>
<feature type="compositionally biased region" description="Low complexity" evidence="1">
    <location>
        <begin position="454"/>
        <end position="471"/>
    </location>
</feature>
<feature type="region of interest" description="Disordered" evidence="1">
    <location>
        <begin position="1170"/>
        <end position="1205"/>
    </location>
</feature>
<evidence type="ECO:0000313" key="2">
    <source>
        <dbReference type="EMBL" id="MDT0331219.1"/>
    </source>
</evidence>
<feature type="region of interest" description="Disordered" evidence="1">
    <location>
        <begin position="1"/>
        <end position="20"/>
    </location>
</feature>
<feature type="region of interest" description="Disordered" evidence="1">
    <location>
        <begin position="1474"/>
        <end position="1494"/>
    </location>
</feature>
<dbReference type="EMBL" id="JAVREP010000020">
    <property type="protein sequence ID" value="MDT0331219.1"/>
    <property type="molecule type" value="Genomic_DNA"/>
</dbReference>